<evidence type="ECO:0000256" key="10">
    <source>
        <dbReference type="ARBA" id="ARBA00022982"/>
    </source>
</evidence>
<evidence type="ECO:0000256" key="1">
    <source>
        <dbReference type="ARBA" id="ARBA00003195"/>
    </source>
</evidence>
<keyword evidence="7" id="KW-0813">Transport</keyword>
<evidence type="ECO:0000256" key="12">
    <source>
        <dbReference type="ARBA" id="ARBA00023136"/>
    </source>
</evidence>
<evidence type="ECO:0000313" key="19">
    <source>
        <dbReference type="Proteomes" id="UP000182444"/>
    </source>
</evidence>
<evidence type="ECO:0000256" key="2">
    <source>
        <dbReference type="ARBA" id="ARBA00004569"/>
    </source>
</evidence>
<dbReference type="EMDB" id="EMD-4872"/>
<dbReference type="Proteomes" id="UP000256601">
    <property type="component" value="Unassembled WGS sequence"/>
</dbReference>
<dbReference type="Proteomes" id="UP000182444">
    <property type="component" value="Chromosome 1F"/>
</dbReference>
<evidence type="ECO:0007829" key="21">
    <source>
        <dbReference type="PDB" id="7B0N"/>
    </source>
</evidence>
<dbReference type="EMDB" id="EMD-11969"/>
<dbReference type="PANTHER" id="PTHR15224:SF1">
    <property type="entry name" value="NADH DEHYDROGENASE [UBIQUINONE] IRON-SULFUR PROTEIN 5"/>
    <property type="match status" value="1"/>
</dbReference>
<evidence type="ECO:0000256" key="8">
    <source>
        <dbReference type="ARBA" id="ARBA00022660"/>
    </source>
</evidence>
<dbReference type="EMDB" id="EMD-10711"/>
<sequence>MTAAGISLTGGRNRCFSEWQSFMHCTAKTDAKSRAQCLPNFEDYMECLHHTKEKARLREIESVLKQKKEGLEAPPVKVIPVKAIGLVEE</sequence>
<protein>
    <recommendedName>
        <fullName evidence="6">NADH dehydrogenase [ubiquinone] iron-sulfur protein 5</fullName>
    </recommendedName>
    <alternativeName>
        <fullName evidence="14">Complex I-15 kDa</fullName>
    </alternativeName>
    <alternativeName>
        <fullName evidence="15">NADH-ubiquinone oxidoreductase 15 kDa subunit</fullName>
    </alternativeName>
</protein>
<dbReference type="VEuPathDB" id="FungiDB:YALI0_F18359g"/>
<evidence type="ECO:0000256" key="11">
    <source>
        <dbReference type="ARBA" id="ARBA00023128"/>
    </source>
</evidence>
<name>A0A1D8NNZ0_YARLL</name>
<dbReference type="Pfam" id="PF10200">
    <property type="entry name" value="Ndufs5"/>
    <property type="match status" value="1"/>
</dbReference>
<dbReference type="GeneID" id="7009632"/>
<keyword evidence="10" id="KW-0249">Electron transport</keyword>
<gene>
    <name evidence="18" type="ORF">B0I71DRAFT_135789</name>
    <name evidence="17" type="ORF">YALI1_F24343g</name>
</gene>
<dbReference type="EMDB" id="EMD-14764"/>
<keyword evidence="21" id="KW-0002">3D-structure</keyword>
<dbReference type="EMBL" id="CP017558">
    <property type="protein sequence ID" value="AOW07360.1"/>
    <property type="molecule type" value="Genomic_DNA"/>
</dbReference>
<evidence type="ECO:0000313" key="17">
    <source>
        <dbReference type="EMBL" id="AOW07360.1"/>
    </source>
</evidence>
<accession>A0A1D8NNZ0</accession>
<evidence type="ECO:0000313" key="20">
    <source>
        <dbReference type="Proteomes" id="UP000256601"/>
    </source>
</evidence>
<organism evidence="17 19">
    <name type="scientific">Yarrowia lipolytica</name>
    <name type="common">Candida lipolytica</name>
    <dbReference type="NCBI Taxonomy" id="4952"/>
    <lineage>
        <taxon>Eukaryota</taxon>
        <taxon>Fungi</taxon>
        <taxon>Dikarya</taxon>
        <taxon>Ascomycota</taxon>
        <taxon>Saccharomycotina</taxon>
        <taxon>Dipodascomycetes</taxon>
        <taxon>Dipodascales</taxon>
        <taxon>Dipodascales incertae sedis</taxon>
        <taxon>Yarrowia</taxon>
    </lineage>
</organism>
<evidence type="ECO:0000256" key="9">
    <source>
        <dbReference type="ARBA" id="ARBA00022792"/>
    </source>
</evidence>
<dbReference type="GO" id="GO:0005758">
    <property type="term" value="C:mitochondrial intermembrane space"/>
    <property type="evidence" value="ECO:0007669"/>
    <property type="project" value="UniProtKB-SubCell"/>
</dbReference>
<dbReference type="EMDB" id="EMD-10815"/>
<keyword evidence="11" id="KW-0496">Mitochondrion</keyword>
<dbReference type="PDB" id="7B0N">
    <property type="method" value="EM"/>
    <property type="resolution" value="3.70 A"/>
    <property type="chains" value="e=1-89"/>
</dbReference>
<dbReference type="VEuPathDB" id="FungiDB:YALI1_F24343g"/>
<feature type="disulfide bond" evidence="16 21">
    <location>
        <begin position="15"/>
        <end position="47"/>
    </location>
</feature>
<proteinExistence type="evidence at protein level"/>
<reference evidence="21" key="3">
    <citation type="journal article" date="2021" name="J. Biol. Chem.">
        <title>A conserved arginine residue is critical for stabilizing the N2 FeS cluster in mitochondrial complex I.</title>
        <authorList>
            <person name="Hameedi M.A."/>
            <person name="Grba D.N."/>
            <person name="Richardson K.H."/>
            <person name="Jones A.J.Y."/>
            <person name="Song W."/>
            <person name="Roessler M.M."/>
            <person name="Wright J.J."/>
            <person name="Hirst J."/>
        </authorList>
    </citation>
    <scope>STRUCTURE BY ELECTRON MICROSCOPY (3.70 ANGSTROMS)</scope>
    <scope>DISULFIDE BONDS</scope>
</reference>
<dbReference type="SMR" id="A0A1D8NNZ0"/>
<evidence type="ECO:0000313" key="18">
    <source>
        <dbReference type="EMBL" id="RDW23533.1"/>
    </source>
</evidence>
<evidence type="ECO:0000256" key="16">
    <source>
        <dbReference type="PIRSR" id="PIRSR619342-50"/>
    </source>
</evidence>
<comment type="similarity">
    <text evidence="4">Belongs to the complex I NDUFS5 subunit family.</text>
</comment>
<reference evidence="18 20" key="2">
    <citation type="submission" date="2018-07" db="EMBL/GenBank/DDBJ databases">
        <title>Draft Genome Assemblies for Five Robust Yarrowia lipolytica Strains Exhibiting High Lipid Production and Pentose Sugar Utilization and Sugar Alcohol Secretion from Undetoxified Lignocellulosic Biomass Hydrolysates.</title>
        <authorList>
            <consortium name="DOE Joint Genome Institute"/>
            <person name="Walker C."/>
            <person name="Ryu S."/>
            <person name="Na H."/>
            <person name="Zane M."/>
            <person name="LaButti K."/>
            <person name="Lipzen A."/>
            <person name="Haridas S."/>
            <person name="Barry K."/>
            <person name="Grigoriev I.V."/>
            <person name="Quarterman J."/>
            <person name="Slininger P."/>
            <person name="Dien B."/>
            <person name="Trinh C.T."/>
        </authorList>
    </citation>
    <scope>NUCLEOTIDE SEQUENCE [LARGE SCALE GENOMIC DNA]</scope>
    <source>
        <strain evidence="18 20">YB392</strain>
    </source>
</reference>
<dbReference type="PANTHER" id="PTHR15224">
    <property type="entry name" value="NADH DEHYDROGENASE [UBIQUINONE] IRON-SULFUR PROTEIN 5"/>
    <property type="match status" value="1"/>
</dbReference>
<dbReference type="CDD" id="cd24141">
    <property type="entry name" value="NDUFS5-like"/>
    <property type="match status" value="1"/>
</dbReference>
<dbReference type="EMDB" id="EMD-4873"/>
<evidence type="ECO:0000256" key="13">
    <source>
        <dbReference type="ARBA" id="ARBA00023157"/>
    </source>
</evidence>
<keyword evidence="8" id="KW-0679">Respiratory chain</keyword>
<dbReference type="AlphaFoldDB" id="A0A1D8NNZ0"/>
<feature type="disulfide bond" evidence="16">
    <location>
        <begin position="25"/>
        <end position="37"/>
    </location>
</feature>
<comment type="function">
    <text evidence="1">Accessory subunit of the mitochondrial membrane respiratory chain NADH dehydrogenase (Complex I), that is believed not to be involved in catalysis. Complex I functions in the transfer of electrons from NADH to the respiratory chain. The immediate electron acceptor for the enzyme is believed to be ubiquinone.</text>
</comment>
<dbReference type="InterPro" id="IPR019342">
    <property type="entry name" value="NADH_UbQ_OxRdtase_FeS-su5"/>
</dbReference>
<dbReference type="GO" id="GO:0032981">
    <property type="term" value="P:mitochondrial respiratory chain complex I assembly"/>
    <property type="evidence" value="ECO:0007669"/>
    <property type="project" value="TreeGrafter"/>
</dbReference>
<comment type="subunit">
    <text evidence="5">Mammalian complex I is composed of 45 different subunits. This is a component of the iron-sulfur (IP) fragment of the enzyme.</text>
</comment>
<dbReference type="eggNOG" id="ENOG502S71X">
    <property type="taxonomic scope" value="Eukaryota"/>
</dbReference>
<evidence type="ECO:0000256" key="15">
    <source>
        <dbReference type="ARBA" id="ARBA00032739"/>
    </source>
</evidence>
<dbReference type="OrthoDB" id="9992197at2759"/>
<dbReference type="GO" id="GO:0005743">
    <property type="term" value="C:mitochondrial inner membrane"/>
    <property type="evidence" value="ECO:0007669"/>
    <property type="project" value="UniProtKB-SubCell"/>
</dbReference>
<dbReference type="KEGG" id="yli:7009632"/>
<evidence type="ECO:0000256" key="7">
    <source>
        <dbReference type="ARBA" id="ARBA00022448"/>
    </source>
</evidence>
<comment type="subcellular location">
    <subcellularLocation>
        <location evidence="3">Mitochondrion inner membrane</location>
        <topology evidence="3">Peripheral membrane protein</topology>
    </subcellularLocation>
    <subcellularLocation>
        <location evidence="2">Mitochondrion intermembrane space</location>
    </subcellularLocation>
</comment>
<evidence type="ECO:0000256" key="14">
    <source>
        <dbReference type="ARBA" id="ARBA00031222"/>
    </source>
</evidence>
<keyword evidence="9" id="KW-0999">Mitochondrion inner membrane</keyword>
<evidence type="ECO:0000256" key="3">
    <source>
        <dbReference type="ARBA" id="ARBA00004637"/>
    </source>
</evidence>
<keyword evidence="12" id="KW-0472">Membrane</keyword>
<evidence type="ECO:0000256" key="6">
    <source>
        <dbReference type="ARBA" id="ARBA00013482"/>
    </source>
</evidence>
<dbReference type="RefSeq" id="XP_002143114.1">
    <property type="nucleotide sequence ID" value="XM_002143078.1"/>
</dbReference>
<dbReference type="EMBL" id="KZ859078">
    <property type="protein sequence ID" value="RDW23533.1"/>
    <property type="molecule type" value="Genomic_DNA"/>
</dbReference>
<evidence type="ECO:0000256" key="5">
    <source>
        <dbReference type="ARBA" id="ARBA00011261"/>
    </source>
</evidence>
<dbReference type="EMDB" id="EMD-4874"/>
<reference evidence="17 19" key="1">
    <citation type="journal article" date="2016" name="PLoS ONE">
        <title>Sequence Assembly of Yarrowia lipolytica Strain W29/CLIB89 Shows Transposable Element Diversity.</title>
        <authorList>
            <person name="Magnan C."/>
            <person name="Yu J."/>
            <person name="Chang I."/>
            <person name="Jahn E."/>
            <person name="Kanomata Y."/>
            <person name="Wu J."/>
            <person name="Zeller M."/>
            <person name="Oakes M."/>
            <person name="Baldi P."/>
            <person name="Sandmeyer S."/>
        </authorList>
    </citation>
    <scope>NUCLEOTIDE SEQUENCE [LARGE SCALE GENOMIC DNA]</scope>
    <source>
        <strain evidence="17">CLIB89</strain>
        <strain evidence="19">CLIB89(W29)</strain>
    </source>
</reference>
<dbReference type="OMA" id="SRCFAYW"/>
<keyword evidence="13 16" id="KW-1015">Disulfide bond</keyword>
<dbReference type="EMDB" id="EMD-4384"/>
<evidence type="ECO:0000256" key="4">
    <source>
        <dbReference type="ARBA" id="ARBA00007372"/>
    </source>
</evidence>